<sequence length="42" mass="4801">MGNCSNSNKCHICLDTIWFPKLLLVSLVFFTVFVLSAIDSWH</sequence>
<keyword evidence="1" id="KW-0812">Transmembrane</keyword>
<dbReference type="EMBL" id="GBRH01256490">
    <property type="protein sequence ID" value="JAD41405.1"/>
    <property type="molecule type" value="Transcribed_RNA"/>
</dbReference>
<feature type="transmembrane region" description="Helical" evidence="1">
    <location>
        <begin position="17"/>
        <end position="38"/>
    </location>
</feature>
<reference evidence="2" key="2">
    <citation type="journal article" date="2015" name="Data Brief">
        <title>Shoot transcriptome of the giant reed, Arundo donax.</title>
        <authorList>
            <person name="Barrero R.A."/>
            <person name="Guerrero F.D."/>
            <person name="Moolhuijzen P."/>
            <person name="Goolsby J.A."/>
            <person name="Tidwell J."/>
            <person name="Bellgard S.E."/>
            <person name="Bellgard M.I."/>
        </authorList>
    </citation>
    <scope>NUCLEOTIDE SEQUENCE</scope>
    <source>
        <tissue evidence="2">Shoot tissue taken approximately 20 cm above the soil surface</tissue>
    </source>
</reference>
<reference evidence="2" key="1">
    <citation type="submission" date="2014-09" db="EMBL/GenBank/DDBJ databases">
        <authorList>
            <person name="Magalhaes I.L.F."/>
            <person name="Oliveira U."/>
            <person name="Santos F.R."/>
            <person name="Vidigal T.H.D.A."/>
            <person name="Brescovit A.D."/>
            <person name="Santos A.J."/>
        </authorList>
    </citation>
    <scope>NUCLEOTIDE SEQUENCE</scope>
    <source>
        <tissue evidence="2">Shoot tissue taken approximately 20 cm above the soil surface</tissue>
    </source>
</reference>
<keyword evidence="1" id="KW-1133">Transmembrane helix</keyword>
<proteinExistence type="predicted"/>
<name>A0A0A8ZXB5_ARUDO</name>
<evidence type="ECO:0000313" key="2">
    <source>
        <dbReference type="EMBL" id="JAD41405.1"/>
    </source>
</evidence>
<keyword evidence="1" id="KW-0472">Membrane</keyword>
<organism evidence="2">
    <name type="scientific">Arundo donax</name>
    <name type="common">Giant reed</name>
    <name type="synonym">Donax arundinaceus</name>
    <dbReference type="NCBI Taxonomy" id="35708"/>
    <lineage>
        <taxon>Eukaryota</taxon>
        <taxon>Viridiplantae</taxon>
        <taxon>Streptophyta</taxon>
        <taxon>Embryophyta</taxon>
        <taxon>Tracheophyta</taxon>
        <taxon>Spermatophyta</taxon>
        <taxon>Magnoliopsida</taxon>
        <taxon>Liliopsida</taxon>
        <taxon>Poales</taxon>
        <taxon>Poaceae</taxon>
        <taxon>PACMAD clade</taxon>
        <taxon>Arundinoideae</taxon>
        <taxon>Arundineae</taxon>
        <taxon>Arundo</taxon>
    </lineage>
</organism>
<protein>
    <submittedName>
        <fullName evidence="2">Uncharacterized protein</fullName>
    </submittedName>
</protein>
<evidence type="ECO:0000256" key="1">
    <source>
        <dbReference type="SAM" id="Phobius"/>
    </source>
</evidence>
<accession>A0A0A8ZXB5</accession>
<dbReference type="AlphaFoldDB" id="A0A0A8ZXB5"/>